<gene>
    <name evidence="1" type="ORF">J5Y10_02835</name>
</gene>
<keyword evidence="2" id="KW-1185">Reference proteome</keyword>
<dbReference type="EMBL" id="JAGIZA010000002">
    <property type="protein sequence ID" value="MBP0491710.1"/>
    <property type="molecule type" value="Genomic_DNA"/>
</dbReference>
<evidence type="ECO:0000313" key="1">
    <source>
        <dbReference type="EMBL" id="MBP0491710.1"/>
    </source>
</evidence>
<proteinExistence type="predicted"/>
<dbReference type="RefSeq" id="WP_209370507.1">
    <property type="nucleotide sequence ID" value="NZ_JAGIZA010000002.1"/>
</dbReference>
<name>A0A940S476_9PROT</name>
<sequence length="307" mass="31354">MIAVTHPAQDGFSLPLPGPAPGALLFRPGPGLAPEAHRVARALLEDAARNRGGRVSSAEDGTWRLVAAPPALEMARRALSAVLNGRDAVLVTEALAAPVPAAPVPAGTGPEAILSALPLETLIERRDILGFGRGGAPRPAGMRVRPSAPAIAAALGPRWAGAPWQAHGWGLVARRALVLPEPAEGLLHLDLPPEALPAESLSWRLPVLPPPALASPPGCRFGVDGPSQAVLALLDPAALPGAALHLAWDPALTLLPAGFWGAIGPGRVVLEGVTDTAGLEWGLARGIGRFAGPKVDGLLAALRRARG</sequence>
<dbReference type="AlphaFoldDB" id="A0A940S476"/>
<organism evidence="1 2">
    <name type="scientific">Roseomonas indoligenes</name>
    <dbReference type="NCBI Taxonomy" id="2820811"/>
    <lineage>
        <taxon>Bacteria</taxon>
        <taxon>Pseudomonadati</taxon>
        <taxon>Pseudomonadota</taxon>
        <taxon>Alphaproteobacteria</taxon>
        <taxon>Acetobacterales</taxon>
        <taxon>Roseomonadaceae</taxon>
        <taxon>Roseomonas</taxon>
    </lineage>
</organism>
<comment type="caution">
    <text evidence="1">The sequence shown here is derived from an EMBL/GenBank/DDBJ whole genome shotgun (WGS) entry which is preliminary data.</text>
</comment>
<evidence type="ECO:0000313" key="2">
    <source>
        <dbReference type="Proteomes" id="UP000677537"/>
    </source>
</evidence>
<protein>
    <submittedName>
        <fullName evidence="1">Uncharacterized protein</fullName>
    </submittedName>
</protein>
<reference evidence="1" key="1">
    <citation type="submission" date="2021-03" db="EMBL/GenBank/DDBJ databases">
        <authorList>
            <person name="So Y."/>
        </authorList>
    </citation>
    <scope>NUCLEOTIDE SEQUENCE</scope>
    <source>
        <strain evidence="1">SG15</strain>
    </source>
</reference>
<dbReference type="Proteomes" id="UP000677537">
    <property type="component" value="Unassembled WGS sequence"/>
</dbReference>
<accession>A0A940S476</accession>